<dbReference type="InterPro" id="IPR027417">
    <property type="entry name" value="P-loop_NTPase"/>
</dbReference>
<dbReference type="PANTHER" id="PTHR48103">
    <property type="entry name" value="MIDASIN-RELATED"/>
    <property type="match status" value="1"/>
</dbReference>
<dbReference type="GO" id="GO:0005524">
    <property type="term" value="F:ATP binding"/>
    <property type="evidence" value="ECO:0007669"/>
    <property type="project" value="UniProtKB-KW"/>
</dbReference>
<dbReference type="PANTHER" id="PTHR48103:SF2">
    <property type="entry name" value="MIDASIN"/>
    <property type="match status" value="1"/>
</dbReference>
<organism evidence="5 6">
    <name type="scientific">Candidatus Yanofskybacteria bacterium RIFCSPHIGHO2_01_FULL_41_53</name>
    <dbReference type="NCBI Taxonomy" id="1802663"/>
    <lineage>
        <taxon>Bacteria</taxon>
        <taxon>Candidatus Yanofskyibacteriota</taxon>
    </lineage>
</organism>
<dbReference type="InterPro" id="IPR011704">
    <property type="entry name" value="ATPase_dyneun-rel_AAA"/>
</dbReference>
<dbReference type="GO" id="GO:0030687">
    <property type="term" value="C:preribosome, large subunit precursor"/>
    <property type="evidence" value="ECO:0007669"/>
    <property type="project" value="TreeGrafter"/>
</dbReference>
<dbReference type="AlphaFoldDB" id="A0A1F8EHD6"/>
<name>A0A1F8EHD6_9BACT</name>
<dbReference type="SMART" id="SM00382">
    <property type="entry name" value="AAA"/>
    <property type="match status" value="1"/>
</dbReference>
<sequence>MSNSKESLPPIPNMPTTPERIIQERGVDATKEKEKLSPEQLEARVQELMDLSAARAEASKHVRESWGGLTKDEREELKKEEGQNTGAVAAQFDALKVDPELAEFSENVLAEYDQRIQELGSNPKVIEAYGERFEGMKDALAKVLEYEHIQKELDAITSSEQKLRLMYEKVGRSPGPIERTKLTDLAKRKEELQKEISGFELDPASIDMLRRREVRGMQRDLERYNFAETESRTELIREVLPDLLHGAPILFQGETGSGKTQLAKYISHRFLGHEVSPISISEQIKESQIMGRVTLKEGATDFLYSEMVKSMKEGRPVIMDEINLMPHEFQGILNEIFQLRIGSTWKHPSTGESIKVAPGFVIFATANLKSERYKQRYELDVATLRRFIGGAGAREIHYLDLGKKSKEGEYIAPETLKILASVLADRNGNIIWSEQESPQKLDELKRFVGACRKIQEDFTLSVREGSEDSLSRGDKLAFKELVITLKDQIEIMKAWKASGFAEPLESIVLREFFRKAEISGRAAKDRENMVKVFMANKFFKDTDPEDFNIQGLSSKTVRQWQGKE</sequence>
<dbReference type="PROSITE" id="PS00675">
    <property type="entry name" value="SIGMA54_INTERACT_1"/>
    <property type="match status" value="1"/>
</dbReference>
<feature type="compositionally biased region" description="Basic and acidic residues" evidence="3">
    <location>
        <begin position="21"/>
        <end position="38"/>
    </location>
</feature>
<dbReference type="EMBL" id="MGJD01000025">
    <property type="protein sequence ID" value="OGN00234.1"/>
    <property type="molecule type" value="Genomic_DNA"/>
</dbReference>
<evidence type="ECO:0000313" key="5">
    <source>
        <dbReference type="EMBL" id="OGN00234.1"/>
    </source>
</evidence>
<evidence type="ECO:0000313" key="6">
    <source>
        <dbReference type="Proteomes" id="UP000177117"/>
    </source>
</evidence>
<feature type="region of interest" description="Disordered" evidence="3">
    <location>
        <begin position="1"/>
        <end position="38"/>
    </location>
</feature>
<dbReference type="CDD" id="cd00009">
    <property type="entry name" value="AAA"/>
    <property type="match status" value="1"/>
</dbReference>
<keyword evidence="1" id="KW-0547">Nucleotide-binding</keyword>
<dbReference type="Pfam" id="PF07728">
    <property type="entry name" value="AAA_5"/>
    <property type="match status" value="1"/>
</dbReference>
<keyword evidence="2" id="KW-0067">ATP-binding</keyword>
<dbReference type="InterPro" id="IPR003593">
    <property type="entry name" value="AAA+_ATPase"/>
</dbReference>
<protein>
    <recommendedName>
        <fullName evidence="4">AAA+ ATPase domain-containing protein</fullName>
    </recommendedName>
</protein>
<dbReference type="Gene3D" id="3.40.50.300">
    <property type="entry name" value="P-loop containing nucleotide triphosphate hydrolases"/>
    <property type="match status" value="1"/>
</dbReference>
<proteinExistence type="predicted"/>
<evidence type="ECO:0000256" key="2">
    <source>
        <dbReference type="ARBA" id="ARBA00022840"/>
    </source>
</evidence>
<dbReference type="SUPFAM" id="SSF52540">
    <property type="entry name" value="P-loop containing nucleoside triphosphate hydrolases"/>
    <property type="match status" value="1"/>
</dbReference>
<gene>
    <name evidence="5" type="ORF">A2650_02510</name>
</gene>
<evidence type="ECO:0000256" key="1">
    <source>
        <dbReference type="ARBA" id="ARBA00022741"/>
    </source>
</evidence>
<evidence type="ECO:0000256" key="3">
    <source>
        <dbReference type="SAM" id="MobiDB-lite"/>
    </source>
</evidence>
<accession>A0A1F8EHD6</accession>
<dbReference type="InterPro" id="IPR025662">
    <property type="entry name" value="Sigma_54_int_dom_ATP-bd_1"/>
</dbReference>
<feature type="domain" description="AAA+ ATPase" evidence="4">
    <location>
        <begin position="245"/>
        <end position="402"/>
    </location>
</feature>
<evidence type="ECO:0000259" key="4">
    <source>
        <dbReference type="SMART" id="SM00382"/>
    </source>
</evidence>
<reference evidence="5 6" key="1">
    <citation type="journal article" date="2016" name="Nat. Commun.">
        <title>Thousands of microbial genomes shed light on interconnected biogeochemical processes in an aquifer system.</title>
        <authorList>
            <person name="Anantharaman K."/>
            <person name="Brown C.T."/>
            <person name="Hug L.A."/>
            <person name="Sharon I."/>
            <person name="Castelle C.J."/>
            <person name="Probst A.J."/>
            <person name="Thomas B.C."/>
            <person name="Singh A."/>
            <person name="Wilkins M.J."/>
            <person name="Karaoz U."/>
            <person name="Brodie E.L."/>
            <person name="Williams K.H."/>
            <person name="Hubbard S.S."/>
            <person name="Banfield J.F."/>
        </authorList>
    </citation>
    <scope>NUCLEOTIDE SEQUENCE [LARGE SCALE GENOMIC DNA]</scope>
</reference>
<dbReference type="GO" id="GO:0016887">
    <property type="term" value="F:ATP hydrolysis activity"/>
    <property type="evidence" value="ECO:0007669"/>
    <property type="project" value="InterPro"/>
</dbReference>
<dbReference type="GO" id="GO:0000027">
    <property type="term" value="P:ribosomal large subunit assembly"/>
    <property type="evidence" value="ECO:0007669"/>
    <property type="project" value="TreeGrafter"/>
</dbReference>
<dbReference type="Proteomes" id="UP000177117">
    <property type="component" value="Unassembled WGS sequence"/>
</dbReference>
<comment type="caution">
    <text evidence="5">The sequence shown here is derived from an EMBL/GenBank/DDBJ whole genome shotgun (WGS) entry which is preliminary data.</text>
</comment>